<protein>
    <submittedName>
        <fullName evidence="2">Glucosyl transferase GtrII</fullName>
    </submittedName>
</protein>
<proteinExistence type="predicted"/>
<feature type="transmembrane region" description="Helical" evidence="1">
    <location>
        <begin position="226"/>
        <end position="243"/>
    </location>
</feature>
<feature type="transmembrane region" description="Helical" evidence="1">
    <location>
        <begin position="321"/>
        <end position="341"/>
    </location>
</feature>
<keyword evidence="1" id="KW-0812">Transmembrane</keyword>
<dbReference type="eggNOG" id="ENOG50319TX">
    <property type="taxonomic scope" value="Bacteria"/>
</dbReference>
<feature type="transmembrane region" description="Helical" evidence="1">
    <location>
        <begin position="387"/>
        <end position="408"/>
    </location>
</feature>
<dbReference type="EMBL" id="JGZP01000014">
    <property type="protein sequence ID" value="KFI96907.1"/>
    <property type="molecule type" value="Genomic_DNA"/>
</dbReference>
<gene>
    <name evidence="2" type="ORF">BSTEL_1816</name>
</gene>
<feature type="transmembrane region" description="Helical" evidence="1">
    <location>
        <begin position="353"/>
        <end position="375"/>
    </location>
</feature>
<organism evidence="2 3">
    <name type="scientific">Bifidobacterium stellenboschense</name>
    <dbReference type="NCBI Taxonomy" id="762211"/>
    <lineage>
        <taxon>Bacteria</taxon>
        <taxon>Bacillati</taxon>
        <taxon>Actinomycetota</taxon>
        <taxon>Actinomycetes</taxon>
        <taxon>Bifidobacteriales</taxon>
        <taxon>Bifidobacteriaceae</taxon>
        <taxon>Bifidobacterium</taxon>
    </lineage>
</organism>
<keyword evidence="3" id="KW-1185">Reference proteome</keyword>
<dbReference type="RefSeq" id="WP_051922937.1">
    <property type="nucleotide sequence ID" value="NZ_JGZP01000014.1"/>
</dbReference>
<feature type="transmembrane region" description="Helical" evidence="1">
    <location>
        <begin position="197"/>
        <end position="214"/>
    </location>
</feature>
<evidence type="ECO:0000313" key="2">
    <source>
        <dbReference type="EMBL" id="KFI96907.1"/>
    </source>
</evidence>
<feature type="transmembrane region" description="Helical" evidence="1">
    <location>
        <begin position="91"/>
        <end position="112"/>
    </location>
</feature>
<keyword evidence="1" id="KW-1133">Transmembrane helix</keyword>
<feature type="transmembrane region" description="Helical" evidence="1">
    <location>
        <begin position="26"/>
        <end position="46"/>
    </location>
</feature>
<dbReference type="AlphaFoldDB" id="A0A087DN07"/>
<dbReference type="GO" id="GO:0016740">
    <property type="term" value="F:transferase activity"/>
    <property type="evidence" value="ECO:0007669"/>
    <property type="project" value="UniProtKB-KW"/>
</dbReference>
<sequence>MAASAEISPTKYQYSITGFLRFIKEYVGQITISMFFLLLAFGQKLFSNTFSIDTQALINNREALYTSWFELERFGLVVTKKIFGVYQYNNALASFTMVTFFGISAIIWAYLICRPDNSRTLQPAFFIIPYVASPIFAEMLGFLLLGPEISVASTLIAVALMQWSNALSATGRKEIALLAIGAIICTVVSFTMYLAMVTFFITGTAILFVLNYSNKEHVKKTKRESLTFLAGSILIFAISYVSYKLLNSLAMHIKGVTTNAYITDQSHWGKDSLRTIIHNIGRHAIELYSGNGIFYSALFTFTTIVVLIAAVILVVNKRITIFAGVVSFLIALSPMIMSFVLGGNPSVRTEMTYPLAFSFATVMAISGVEKVKLPILNQLSINARKTLAWVLIIAIGWNQALITSRIFYTENVVFTQDVLTAQEIKTRIDALGLGEHPNEPVVFVGNHTAKCNSDCYPTSQLGLTGRSMLEIGFSTAHGTGVKTQFMNDVLGVSYNGATETQIKKSEINATTMPHWPNPGSVAKKDGVIIVNF</sequence>
<keyword evidence="1" id="KW-0472">Membrane</keyword>
<keyword evidence="2" id="KW-0808">Transferase</keyword>
<evidence type="ECO:0000256" key="1">
    <source>
        <dbReference type="SAM" id="Phobius"/>
    </source>
</evidence>
<dbReference type="Pfam" id="PF14264">
    <property type="entry name" value="Glucos_trans_II"/>
    <property type="match status" value="1"/>
</dbReference>
<name>A0A087DN07_9BIFI</name>
<accession>A0A087DN07</accession>
<dbReference type="InterPro" id="IPR025686">
    <property type="entry name" value="Glucos_trans_II"/>
</dbReference>
<reference evidence="2 3" key="1">
    <citation type="submission" date="2014-03" db="EMBL/GenBank/DDBJ databases">
        <title>Genomics of Bifidobacteria.</title>
        <authorList>
            <person name="Ventura M."/>
            <person name="Milani C."/>
            <person name="Lugli G.A."/>
        </authorList>
    </citation>
    <scope>NUCLEOTIDE SEQUENCE [LARGE SCALE GENOMIC DNA]</scope>
    <source>
        <strain evidence="2 3">DSM 23968</strain>
    </source>
</reference>
<evidence type="ECO:0000313" key="3">
    <source>
        <dbReference type="Proteomes" id="UP000029004"/>
    </source>
</evidence>
<dbReference type="Proteomes" id="UP000029004">
    <property type="component" value="Unassembled WGS sequence"/>
</dbReference>
<comment type="caution">
    <text evidence="2">The sequence shown here is derived from an EMBL/GenBank/DDBJ whole genome shotgun (WGS) entry which is preliminary data.</text>
</comment>
<feature type="transmembrane region" description="Helical" evidence="1">
    <location>
        <begin position="293"/>
        <end position="314"/>
    </location>
</feature>
<feature type="transmembrane region" description="Helical" evidence="1">
    <location>
        <begin position="124"/>
        <end position="145"/>
    </location>
</feature>
<dbReference type="OrthoDB" id="2058228at2"/>
<dbReference type="STRING" id="762211.BSTEL_1816"/>